<feature type="compositionally biased region" description="Low complexity" evidence="1">
    <location>
        <begin position="1"/>
        <end position="17"/>
    </location>
</feature>
<evidence type="ECO:0000256" key="1">
    <source>
        <dbReference type="SAM" id="MobiDB-lite"/>
    </source>
</evidence>
<accession>A0A7U9DSS2</accession>
<dbReference type="AlphaFoldDB" id="A0A7U9DSS2"/>
<name>A0A7U9DSS2_STRLI</name>
<evidence type="ECO:0000313" key="3">
    <source>
        <dbReference type="Proteomes" id="UP000014062"/>
    </source>
</evidence>
<reference evidence="3" key="1">
    <citation type="journal article" date="2013" name="Genome Biol. Evol.">
        <title>The genome sequence of Streptomyces lividans 66 reveals a novel tRNA-dependent peptide biosynthetic system within a metal-related genomic island.</title>
        <authorList>
            <person name="Cruz-Morales P."/>
            <person name="Vijgenboom E."/>
            <person name="Iruegas-Bocardo F."/>
            <person name="Girard G."/>
            <person name="Yanez-Guerra L.A."/>
            <person name="Ramos-Aboites H.E."/>
            <person name="Pernodet J.L."/>
            <person name="Anne J."/>
            <person name="van Wezel G.P."/>
            <person name="Barona-Gomez F."/>
        </authorList>
    </citation>
    <scope>NUCLEOTIDE SEQUENCE [LARGE SCALE GENOMIC DNA]</scope>
    <source>
        <strain evidence="3">1326</strain>
    </source>
</reference>
<sequence length="53" mass="5307">MWRAAPRACADASAPPDAEQEGAADGHEAHKVGVVGFVSSSGSDQVAFHAAAD</sequence>
<organism evidence="2 3">
    <name type="scientific">Streptomyces lividans 1326</name>
    <dbReference type="NCBI Taxonomy" id="1200984"/>
    <lineage>
        <taxon>Bacteria</taxon>
        <taxon>Bacillati</taxon>
        <taxon>Actinomycetota</taxon>
        <taxon>Actinomycetes</taxon>
        <taxon>Kitasatosporales</taxon>
        <taxon>Streptomycetaceae</taxon>
        <taxon>Streptomyces</taxon>
    </lineage>
</organism>
<proteinExistence type="predicted"/>
<dbReference type="Proteomes" id="UP000014062">
    <property type="component" value="Chromosome"/>
</dbReference>
<gene>
    <name evidence="2" type="ORF">SLI_4721</name>
</gene>
<feature type="region of interest" description="Disordered" evidence="1">
    <location>
        <begin position="1"/>
        <end position="26"/>
    </location>
</feature>
<protein>
    <submittedName>
        <fullName evidence="2">Uncharacterized protein</fullName>
    </submittedName>
</protein>
<dbReference type="EMBL" id="CM001889">
    <property type="protein sequence ID" value="EOY49429.1"/>
    <property type="molecule type" value="Genomic_DNA"/>
</dbReference>
<evidence type="ECO:0000313" key="2">
    <source>
        <dbReference type="EMBL" id="EOY49429.1"/>
    </source>
</evidence>